<dbReference type="RefSeq" id="WP_208471427.1">
    <property type="nucleotide sequence ID" value="NZ_JAGFNS010000026.1"/>
</dbReference>
<proteinExistence type="predicted"/>
<accession>A0ABS3UUE7</accession>
<gene>
    <name evidence="1" type="ORF">J5X75_32355</name>
</gene>
<evidence type="ECO:0000313" key="2">
    <source>
        <dbReference type="Proteomes" id="UP000679690"/>
    </source>
</evidence>
<comment type="caution">
    <text evidence="1">The sequence shown here is derived from an EMBL/GenBank/DDBJ whole genome shotgun (WGS) entry which is preliminary data.</text>
</comment>
<dbReference type="EMBL" id="JAGFNS010000026">
    <property type="protein sequence ID" value="MBO3742208.1"/>
    <property type="molecule type" value="Genomic_DNA"/>
</dbReference>
<protein>
    <recommendedName>
        <fullName evidence="3">HTH cro/C1-type domain-containing protein</fullName>
    </recommendedName>
</protein>
<dbReference type="Proteomes" id="UP000679690">
    <property type="component" value="Unassembled WGS sequence"/>
</dbReference>
<keyword evidence="2" id="KW-1185">Reference proteome</keyword>
<reference evidence="1 2" key="1">
    <citation type="submission" date="2021-03" db="EMBL/GenBank/DDBJ databases">
        <title>Actinoplanes flavus sp. nov., a novel actinomycete isolated from Coconut Palm rhizosphere soil.</title>
        <authorList>
            <person name="Luo X."/>
        </authorList>
    </citation>
    <scope>NUCLEOTIDE SEQUENCE [LARGE SCALE GENOMIC DNA]</scope>
    <source>
        <strain evidence="1 2">NEAU-H7</strain>
    </source>
</reference>
<dbReference type="InterPro" id="IPR010982">
    <property type="entry name" value="Lambda_DNA-bd_dom_sf"/>
</dbReference>
<dbReference type="SUPFAM" id="SSF47413">
    <property type="entry name" value="lambda repressor-like DNA-binding domains"/>
    <property type="match status" value="1"/>
</dbReference>
<organism evidence="1 2">
    <name type="scientific">Actinoplanes flavus</name>
    <dbReference type="NCBI Taxonomy" id="2820290"/>
    <lineage>
        <taxon>Bacteria</taxon>
        <taxon>Bacillati</taxon>
        <taxon>Actinomycetota</taxon>
        <taxon>Actinomycetes</taxon>
        <taxon>Micromonosporales</taxon>
        <taxon>Micromonosporaceae</taxon>
        <taxon>Actinoplanes</taxon>
    </lineage>
</organism>
<sequence length="246" mass="26093">MTGPAEPSAFRQRQRAAGLSRWELGDLLGVHPHQLPDGVVRPNLASLPVSVVIDLARQLDLHPADLVPGLEAVLGNRRTGAEPIPAPDVTVDAIAALTALATATGPMLVDELATALAWPLGRLQAALEHADTHPGLGGPLALRRTAPHTYTVSPRLDVLTDDQRTAVLNTADQSQPLTVGQANALLTAIANHGTPRPDRPTAGQPDPASSELRLRGLLHADHRPDNVTANPEVLYSLRYRDQPTGF</sequence>
<evidence type="ECO:0008006" key="3">
    <source>
        <dbReference type="Google" id="ProtNLM"/>
    </source>
</evidence>
<name>A0ABS3UUE7_9ACTN</name>
<evidence type="ECO:0000313" key="1">
    <source>
        <dbReference type="EMBL" id="MBO3742208.1"/>
    </source>
</evidence>